<dbReference type="InterPro" id="IPR023296">
    <property type="entry name" value="Glyco_hydro_beta-prop_sf"/>
</dbReference>
<dbReference type="Gene3D" id="2.115.10.20">
    <property type="entry name" value="Glycosyl hydrolase domain, family 43"/>
    <property type="match status" value="1"/>
</dbReference>
<gene>
    <name evidence="1" type="ORF">BTIS_0221</name>
</gene>
<comment type="caution">
    <text evidence="1">The sequence shown here is derived from an EMBL/GenBank/DDBJ whole genome shotgun (WGS) entry which is preliminary data.</text>
</comment>
<accession>A0A261FJ33</accession>
<evidence type="ECO:0000313" key="1">
    <source>
        <dbReference type="EMBL" id="OZG59068.1"/>
    </source>
</evidence>
<reference evidence="1 2" key="1">
    <citation type="journal article" date="2017" name="BMC Genomics">
        <title>Comparative genomic and phylogenomic analyses of the Bifidobacteriaceae family.</title>
        <authorList>
            <person name="Lugli G.A."/>
            <person name="Milani C."/>
            <person name="Turroni F."/>
            <person name="Duranti S."/>
            <person name="Mancabelli L."/>
            <person name="Mangifesta M."/>
            <person name="Ferrario C."/>
            <person name="Modesto M."/>
            <person name="Mattarelli P."/>
            <person name="Jiri K."/>
            <person name="van Sinderen D."/>
            <person name="Ventura M."/>
        </authorList>
    </citation>
    <scope>NUCLEOTIDE SEQUENCE [LARGE SCALE GENOMIC DNA]</scope>
    <source>
        <strain evidence="1 2">DSM 100201</strain>
    </source>
</reference>
<dbReference type="EMBL" id="MWWV01000002">
    <property type="protein sequence ID" value="OZG59068.1"/>
    <property type="molecule type" value="Genomic_DNA"/>
</dbReference>
<organism evidence="1 2">
    <name type="scientific">Bifidobacterium tissieri</name>
    <dbReference type="NCBI Taxonomy" id="1630162"/>
    <lineage>
        <taxon>Bacteria</taxon>
        <taxon>Bacillati</taxon>
        <taxon>Actinomycetota</taxon>
        <taxon>Actinomycetes</taxon>
        <taxon>Bifidobacteriales</taxon>
        <taxon>Bifidobacteriaceae</taxon>
        <taxon>Bifidobacterium</taxon>
    </lineage>
</organism>
<proteinExistence type="predicted"/>
<name>A0A261FJ33_9BIFI</name>
<dbReference type="AlphaFoldDB" id="A0A261FJ33"/>
<evidence type="ECO:0000313" key="2">
    <source>
        <dbReference type="Proteomes" id="UP000216444"/>
    </source>
</evidence>
<dbReference type="Proteomes" id="UP000216444">
    <property type="component" value="Unassembled WGS sequence"/>
</dbReference>
<sequence>MIDVDVAGTAESSANVDAIVSIRDGNNDRIDVIQRHCGDSATGIHVEIASGGTIVIAGDLPVPEGLRSRVLRVRLNGRCLSVHVPSREVMDGEGASESVMSETPGHDYCGSLDIGDIFDLRDNALRSRFRLYGGVRIPAGGRATVRAVRQYLTCGTGQADPRVLQTVGGEPIVDRDRIWLSMTTRGYMRVEDSCQGVYELDLRSFRLKLVSILAFRPSPDDPIDGHDLSSTDRQWHAASLLYDRDKDAWLFTVTSHGDDHGLWQGTLPCDPRDGGFMEVQASRMHYRSIGNEEDSHIVRDQRTGEWLMTYVRRNLELDKYETFLARSDTWNGTYTDIAGPADAQTGPILQTVDGRRYVFAGLGDSGRFVAMDPDDGLRRIGFLHLDQEPDGRSVWPLVVPLPDSSDSSEDADGRRCLLISFNRDPKLGQTPTGRYSYGDVLIYDSVI</sequence>
<keyword evidence="2" id="KW-1185">Reference proteome</keyword>
<protein>
    <submittedName>
        <fullName evidence="1">Uncharacterized protein</fullName>
    </submittedName>
</protein>